<protein>
    <submittedName>
        <fullName evidence="2">Uncharacterized protein</fullName>
    </submittedName>
</protein>
<dbReference type="Proteomes" id="UP000187455">
    <property type="component" value="Unassembled WGS sequence"/>
</dbReference>
<feature type="chain" id="PRO_5012187025" evidence="1">
    <location>
        <begin position="18"/>
        <end position="240"/>
    </location>
</feature>
<evidence type="ECO:0000313" key="2">
    <source>
        <dbReference type="EMBL" id="OLY80801.1"/>
    </source>
</evidence>
<organism evidence="2 3">
    <name type="scientific">Smittium mucronatum</name>
    <dbReference type="NCBI Taxonomy" id="133383"/>
    <lineage>
        <taxon>Eukaryota</taxon>
        <taxon>Fungi</taxon>
        <taxon>Fungi incertae sedis</taxon>
        <taxon>Zoopagomycota</taxon>
        <taxon>Kickxellomycotina</taxon>
        <taxon>Harpellomycetes</taxon>
        <taxon>Harpellales</taxon>
        <taxon>Legeriomycetaceae</taxon>
        <taxon>Smittium</taxon>
    </lineage>
</organism>
<sequence length="240" mass="27903">MKWELLVFILAMMFSQAEKCAELNKRSYSNLLFGADALIYNNIQPKSKDTISTAASFNSKRDGHEAIDKHKGDKWCALNEYFESLEKKYPQTFLRKRGNGQTLGGAVKKVKADKIKEFLNLETDDMVDRVYDDFLYYTYVGVNNLQKAITGFYDKISRLHCFSGPYQDIESERAEIYRDSLSTAEIHYRGVKKAEDLFYIFRDRIIAENIENMYTINIIVDTLNAYNAILSNYNDMFPKK</sequence>
<proteinExistence type="predicted"/>
<dbReference type="AlphaFoldDB" id="A0A1R0GV93"/>
<comment type="caution">
    <text evidence="2">The sequence shown here is derived from an EMBL/GenBank/DDBJ whole genome shotgun (WGS) entry which is preliminary data.</text>
</comment>
<keyword evidence="3" id="KW-1185">Reference proteome</keyword>
<feature type="signal peptide" evidence="1">
    <location>
        <begin position="1"/>
        <end position="17"/>
    </location>
</feature>
<keyword evidence="1" id="KW-0732">Signal</keyword>
<reference evidence="2 3" key="1">
    <citation type="journal article" date="2016" name="Mol. Biol. Evol.">
        <title>Genome-Wide Survey of Gut Fungi (Harpellales) Reveals the First Horizontally Transferred Ubiquitin Gene from a Mosquito Host.</title>
        <authorList>
            <person name="Wang Y."/>
            <person name="White M.M."/>
            <person name="Kvist S."/>
            <person name="Moncalvo J.M."/>
        </authorList>
    </citation>
    <scope>NUCLEOTIDE SEQUENCE [LARGE SCALE GENOMIC DNA]</scope>
    <source>
        <strain evidence="2 3">ALG-7-W6</strain>
    </source>
</reference>
<dbReference type="EMBL" id="LSSL01003116">
    <property type="protein sequence ID" value="OLY80801.1"/>
    <property type="molecule type" value="Genomic_DNA"/>
</dbReference>
<evidence type="ECO:0000256" key="1">
    <source>
        <dbReference type="SAM" id="SignalP"/>
    </source>
</evidence>
<gene>
    <name evidence="2" type="ORF">AYI68_g5097</name>
</gene>
<evidence type="ECO:0000313" key="3">
    <source>
        <dbReference type="Proteomes" id="UP000187455"/>
    </source>
</evidence>
<name>A0A1R0GV93_9FUNG</name>
<accession>A0A1R0GV93</accession>